<keyword evidence="6" id="KW-0408">Iron</keyword>
<dbReference type="AlphaFoldDB" id="A0A6A6B308"/>
<keyword evidence="14" id="KW-1185">Reference proteome</keyword>
<proteinExistence type="inferred from homology"/>
<protein>
    <recommendedName>
        <fullName evidence="3">[histone H3]-dimethyl-L-lysine(36) demethylase</fullName>
        <ecNumber evidence="3">1.14.11.27</ecNumber>
    </recommendedName>
    <alternativeName>
        <fullName evidence="9">[Histone-H3]-lysine-36 demethylase 1</fullName>
    </alternativeName>
</protein>
<evidence type="ECO:0000256" key="2">
    <source>
        <dbReference type="ARBA" id="ARBA00008037"/>
    </source>
</evidence>
<feature type="domain" description="JmjC" evidence="12">
    <location>
        <begin position="216"/>
        <end position="363"/>
    </location>
</feature>
<dbReference type="InterPro" id="IPR003347">
    <property type="entry name" value="JmjC_dom"/>
</dbReference>
<reference evidence="13" key="1">
    <citation type="journal article" date="2020" name="Stud. Mycol.">
        <title>101 Dothideomycetes genomes: a test case for predicting lifestyles and emergence of pathogens.</title>
        <authorList>
            <person name="Haridas S."/>
            <person name="Albert R."/>
            <person name="Binder M."/>
            <person name="Bloem J."/>
            <person name="Labutti K."/>
            <person name="Salamov A."/>
            <person name="Andreopoulos B."/>
            <person name="Baker S."/>
            <person name="Barry K."/>
            <person name="Bills G."/>
            <person name="Bluhm B."/>
            <person name="Cannon C."/>
            <person name="Castanera R."/>
            <person name="Culley D."/>
            <person name="Daum C."/>
            <person name="Ezra D."/>
            <person name="Gonzalez J."/>
            <person name="Henrissat B."/>
            <person name="Kuo A."/>
            <person name="Liang C."/>
            <person name="Lipzen A."/>
            <person name="Lutzoni F."/>
            <person name="Magnuson J."/>
            <person name="Mondo S."/>
            <person name="Nolan M."/>
            <person name="Ohm R."/>
            <person name="Pangilinan J."/>
            <person name="Park H.-J."/>
            <person name="Ramirez L."/>
            <person name="Alfaro M."/>
            <person name="Sun H."/>
            <person name="Tritt A."/>
            <person name="Yoshinaga Y."/>
            <person name="Zwiers L.-H."/>
            <person name="Turgeon B."/>
            <person name="Goodwin S."/>
            <person name="Spatafora J."/>
            <person name="Crous P."/>
            <person name="Grigoriev I."/>
        </authorList>
    </citation>
    <scope>NUCLEOTIDE SEQUENCE</scope>
    <source>
        <strain evidence="13">CBS 121167</strain>
    </source>
</reference>
<feature type="compositionally biased region" description="Low complexity" evidence="11">
    <location>
        <begin position="451"/>
        <end position="468"/>
    </location>
</feature>
<dbReference type="PANTHER" id="PTHR23123">
    <property type="entry name" value="PHD/F-BOX CONTAINING PROTEIN"/>
    <property type="match status" value="1"/>
</dbReference>
<comment type="catalytic activity">
    <reaction evidence="10">
        <text>N(6),N(6)-dimethyl-L-lysyl(36)-[histone H3] + 2 2-oxoglutarate + 2 O2 = L-lysyl(36)-[histone H3] + 2 formaldehyde + 2 succinate + 2 CO2</text>
        <dbReference type="Rhea" id="RHEA:42032"/>
        <dbReference type="Rhea" id="RHEA-COMP:9785"/>
        <dbReference type="Rhea" id="RHEA-COMP:9787"/>
        <dbReference type="ChEBI" id="CHEBI:15379"/>
        <dbReference type="ChEBI" id="CHEBI:16526"/>
        <dbReference type="ChEBI" id="CHEBI:16810"/>
        <dbReference type="ChEBI" id="CHEBI:16842"/>
        <dbReference type="ChEBI" id="CHEBI:29969"/>
        <dbReference type="ChEBI" id="CHEBI:30031"/>
        <dbReference type="ChEBI" id="CHEBI:61976"/>
        <dbReference type="EC" id="1.14.11.27"/>
    </reaction>
</comment>
<evidence type="ECO:0000259" key="12">
    <source>
        <dbReference type="PROSITE" id="PS51184"/>
    </source>
</evidence>
<evidence type="ECO:0000256" key="3">
    <source>
        <dbReference type="ARBA" id="ARBA00013246"/>
    </source>
</evidence>
<evidence type="ECO:0000256" key="6">
    <source>
        <dbReference type="ARBA" id="ARBA00023004"/>
    </source>
</evidence>
<dbReference type="PROSITE" id="PS51184">
    <property type="entry name" value="JMJC"/>
    <property type="match status" value="1"/>
</dbReference>
<dbReference type="Proteomes" id="UP000799438">
    <property type="component" value="Unassembled WGS sequence"/>
</dbReference>
<evidence type="ECO:0000313" key="13">
    <source>
        <dbReference type="EMBL" id="KAF2137763.1"/>
    </source>
</evidence>
<dbReference type="GO" id="GO:0046872">
    <property type="term" value="F:metal ion binding"/>
    <property type="evidence" value="ECO:0007669"/>
    <property type="project" value="UniProtKB-KW"/>
</dbReference>
<accession>A0A6A6B308</accession>
<dbReference type="OrthoDB" id="4494329at2759"/>
<dbReference type="EC" id="1.14.11.27" evidence="3"/>
<evidence type="ECO:0000256" key="5">
    <source>
        <dbReference type="ARBA" id="ARBA00023002"/>
    </source>
</evidence>
<keyword evidence="5" id="KW-0560">Oxidoreductase</keyword>
<dbReference type="SMART" id="SM00558">
    <property type="entry name" value="JmjC"/>
    <property type="match status" value="1"/>
</dbReference>
<dbReference type="EMBL" id="ML995500">
    <property type="protein sequence ID" value="KAF2137763.1"/>
    <property type="molecule type" value="Genomic_DNA"/>
</dbReference>
<evidence type="ECO:0000313" key="14">
    <source>
        <dbReference type="Proteomes" id="UP000799438"/>
    </source>
</evidence>
<dbReference type="Gene3D" id="2.60.120.650">
    <property type="entry name" value="Cupin"/>
    <property type="match status" value="1"/>
</dbReference>
<dbReference type="SUPFAM" id="SSF51197">
    <property type="entry name" value="Clavaminate synthase-like"/>
    <property type="match status" value="1"/>
</dbReference>
<feature type="region of interest" description="Disordered" evidence="11">
    <location>
        <begin position="451"/>
        <end position="471"/>
    </location>
</feature>
<keyword evidence="8" id="KW-0804">Transcription</keyword>
<keyword evidence="4" id="KW-0479">Metal-binding</keyword>
<evidence type="ECO:0000256" key="9">
    <source>
        <dbReference type="ARBA" id="ARBA00031083"/>
    </source>
</evidence>
<keyword evidence="7" id="KW-0805">Transcription regulation</keyword>
<comment type="cofactor">
    <cofactor evidence="1">
        <name>Fe(2+)</name>
        <dbReference type="ChEBI" id="CHEBI:29033"/>
    </cofactor>
</comment>
<evidence type="ECO:0000256" key="11">
    <source>
        <dbReference type="SAM" id="MobiDB-lite"/>
    </source>
</evidence>
<evidence type="ECO:0000256" key="8">
    <source>
        <dbReference type="ARBA" id="ARBA00023163"/>
    </source>
</evidence>
<evidence type="ECO:0000256" key="10">
    <source>
        <dbReference type="ARBA" id="ARBA00047915"/>
    </source>
</evidence>
<evidence type="ECO:0000256" key="1">
    <source>
        <dbReference type="ARBA" id="ARBA00001954"/>
    </source>
</evidence>
<evidence type="ECO:0000256" key="7">
    <source>
        <dbReference type="ARBA" id="ARBA00023015"/>
    </source>
</evidence>
<feature type="region of interest" description="Disordered" evidence="11">
    <location>
        <begin position="1"/>
        <end position="25"/>
    </location>
</feature>
<dbReference type="RefSeq" id="XP_033393478.1">
    <property type="nucleotide sequence ID" value="XM_033538428.1"/>
</dbReference>
<comment type="similarity">
    <text evidence="2">Belongs to the JHDM1 histone demethylase family.</text>
</comment>
<sequence>MASPSRKRSPGSLQKECKMKSRRVKRPEEEIEWGEYSTNFDTSGKGGGVEELHRFIQALDGRSAFPSTRLGNREYVMKQVRPLTKLDGQEKLQSILRQPFPQEDIILLEDSDSLRDALEGPFHVPLLHRTTVDSPSLLSGRSTILDLISRLSTRKECTVSVYDFSIEDPAKRTRQTTVAELSSRFQRKEERSHGQDENNLILNFLDIENNFQVQYCPPNLLYSDLRTKLRDSSLGDIGKTNSDWKPVYQKEFFILSTANAISTVHVDTGGTGTWAGILSGRKIWYFPRRVTTQTLRLLAELGSVSPEISDEWIKVELREGDFFVMPPSLPHAVFTPEDCLMVGGTFYTAGTLDQTLEGLEIQEKYPEISNEDLNDTVYNSLEQILIHCNFMDVQNKIRILGCRSLFTKCSKGKGTSKLTKKDIMGHLTSIGVKFNPGKRKHELLQLYRSATQGSTTQESATQESTAQTGTTLKASREEFVESLEKFCDKLKNEIMGET</sequence>
<dbReference type="InterPro" id="IPR050690">
    <property type="entry name" value="JHDM1_Histone_Demethylase"/>
</dbReference>
<dbReference type="GeneID" id="54295924"/>
<name>A0A6A6B308_9PEZI</name>
<evidence type="ECO:0000256" key="4">
    <source>
        <dbReference type="ARBA" id="ARBA00022723"/>
    </source>
</evidence>
<organism evidence="13 14">
    <name type="scientific">Aplosporella prunicola CBS 121167</name>
    <dbReference type="NCBI Taxonomy" id="1176127"/>
    <lineage>
        <taxon>Eukaryota</taxon>
        <taxon>Fungi</taxon>
        <taxon>Dikarya</taxon>
        <taxon>Ascomycota</taxon>
        <taxon>Pezizomycotina</taxon>
        <taxon>Dothideomycetes</taxon>
        <taxon>Dothideomycetes incertae sedis</taxon>
        <taxon>Botryosphaeriales</taxon>
        <taxon>Aplosporellaceae</taxon>
        <taxon>Aplosporella</taxon>
    </lineage>
</organism>
<dbReference type="GO" id="GO:0140680">
    <property type="term" value="F:histone H3K36me/H3K36me2 demethylase activity"/>
    <property type="evidence" value="ECO:0007669"/>
    <property type="project" value="UniProtKB-EC"/>
</dbReference>
<gene>
    <name evidence="13" type="ORF">K452DRAFT_257227</name>
</gene>